<gene>
    <name evidence="1" type="ORF">Q604_UNBC17130G0001</name>
</gene>
<dbReference type="EMBL" id="AZMM01017130">
    <property type="protein sequence ID" value="ETJ27043.1"/>
    <property type="molecule type" value="Genomic_DNA"/>
</dbReference>
<accession>W1X9U8</accession>
<protein>
    <submittedName>
        <fullName evidence="1">Uncharacterized protein</fullName>
    </submittedName>
</protein>
<reference evidence="1" key="1">
    <citation type="submission" date="2013-12" db="EMBL/GenBank/DDBJ databases">
        <title>A Varibaculum cambriense genome reconstructed from a premature infant gut community with otherwise low bacterial novelty that shifts toward anaerobic metabolism during the third week of life.</title>
        <authorList>
            <person name="Brown C.T."/>
            <person name="Sharon I."/>
            <person name="Thomas B.C."/>
            <person name="Castelle C.J."/>
            <person name="Morowitz M.J."/>
            <person name="Banfield J.F."/>
        </authorList>
    </citation>
    <scope>NUCLEOTIDE SEQUENCE</scope>
</reference>
<dbReference type="AlphaFoldDB" id="W1X9U8"/>
<evidence type="ECO:0000313" key="1">
    <source>
        <dbReference type="EMBL" id="ETJ27043.1"/>
    </source>
</evidence>
<name>W1X9U8_9ZZZZ</name>
<feature type="non-terminal residue" evidence="1">
    <location>
        <position position="84"/>
    </location>
</feature>
<organism evidence="1">
    <name type="scientific">human gut metagenome</name>
    <dbReference type="NCBI Taxonomy" id="408170"/>
    <lineage>
        <taxon>unclassified sequences</taxon>
        <taxon>metagenomes</taxon>
        <taxon>organismal metagenomes</taxon>
    </lineage>
</organism>
<sequence length="84" mass="9869">FRYALKLSLLKEQQATLLIQKRLLEQMNPLKNDQTFVISCPFNRERILLSSRDETALISAFKRFIGTWIFSAEAFEIENWTLSS</sequence>
<proteinExistence type="predicted"/>
<feature type="non-terminal residue" evidence="1">
    <location>
        <position position="1"/>
    </location>
</feature>
<comment type="caution">
    <text evidence="1">The sequence shown here is derived from an EMBL/GenBank/DDBJ whole genome shotgun (WGS) entry which is preliminary data.</text>
</comment>